<evidence type="ECO:0000256" key="1">
    <source>
        <dbReference type="ARBA" id="ARBA00004141"/>
    </source>
</evidence>
<dbReference type="EMBL" id="VSSQ01045983">
    <property type="protein sequence ID" value="MPM99927.1"/>
    <property type="molecule type" value="Genomic_DNA"/>
</dbReference>
<evidence type="ECO:0000256" key="4">
    <source>
        <dbReference type="ARBA" id="ARBA00023136"/>
    </source>
</evidence>
<evidence type="ECO:0000313" key="6">
    <source>
        <dbReference type="EMBL" id="MPM99927.1"/>
    </source>
</evidence>
<keyword evidence="4 5" id="KW-0472">Membrane</keyword>
<keyword evidence="3 5" id="KW-1133">Transmembrane helix</keyword>
<proteinExistence type="predicted"/>
<accession>A0A645ED79</accession>
<organism evidence="6">
    <name type="scientific">bioreactor metagenome</name>
    <dbReference type="NCBI Taxonomy" id="1076179"/>
    <lineage>
        <taxon>unclassified sequences</taxon>
        <taxon>metagenomes</taxon>
        <taxon>ecological metagenomes</taxon>
    </lineage>
</organism>
<gene>
    <name evidence="6" type="ORF">SDC9_147122</name>
</gene>
<feature type="transmembrane region" description="Helical" evidence="5">
    <location>
        <begin position="130"/>
        <end position="155"/>
    </location>
</feature>
<comment type="subcellular location">
    <subcellularLocation>
        <location evidence="1">Membrane</location>
        <topology evidence="1">Multi-pass membrane protein</topology>
    </subcellularLocation>
</comment>
<dbReference type="Pfam" id="PF07681">
    <property type="entry name" value="DoxX"/>
    <property type="match status" value="1"/>
</dbReference>
<feature type="transmembrane region" description="Helical" evidence="5">
    <location>
        <begin position="78"/>
        <end position="105"/>
    </location>
</feature>
<dbReference type="InterPro" id="IPR032808">
    <property type="entry name" value="DoxX"/>
</dbReference>
<reference evidence="6" key="1">
    <citation type="submission" date="2019-08" db="EMBL/GenBank/DDBJ databases">
        <authorList>
            <person name="Kucharzyk K."/>
            <person name="Murdoch R.W."/>
            <person name="Higgins S."/>
            <person name="Loffler F."/>
        </authorList>
    </citation>
    <scope>NUCLEOTIDE SEQUENCE</scope>
</reference>
<sequence>MQSFQYSKLQLYALFILRVFIGWYFLYEGLAKLLTPNWSAYGYLIDSKGVFAPLFVQLAGNAALLDVVNIINAWGLTLVGLSLILGLFTKIGYFSAIFFMLMFYLSHPPLLHAEHILPREGSYLWIDKNLIMLASTVVLVLFPTSGIIGLDSLLVRKRKS</sequence>
<dbReference type="GO" id="GO:0016020">
    <property type="term" value="C:membrane"/>
    <property type="evidence" value="ECO:0007669"/>
    <property type="project" value="UniProtKB-SubCell"/>
</dbReference>
<name>A0A645ED79_9ZZZZ</name>
<comment type="caution">
    <text evidence="6">The sequence shown here is derived from an EMBL/GenBank/DDBJ whole genome shotgun (WGS) entry which is preliminary data.</text>
</comment>
<keyword evidence="2 5" id="KW-0812">Transmembrane</keyword>
<evidence type="ECO:0000256" key="3">
    <source>
        <dbReference type="ARBA" id="ARBA00022989"/>
    </source>
</evidence>
<dbReference type="AlphaFoldDB" id="A0A645ED79"/>
<evidence type="ECO:0008006" key="7">
    <source>
        <dbReference type="Google" id="ProtNLM"/>
    </source>
</evidence>
<evidence type="ECO:0000256" key="2">
    <source>
        <dbReference type="ARBA" id="ARBA00022692"/>
    </source>
</evidence>
<feature type="transmembrane region" description="Helical" evidence="5">
    <location>
        <begin position="50"/>
        <end position="71"/>
    </location>
</feature>
<evidence type="ECO:0000256" key="5">
    <source>
        <dbReference type="SAM" id="Phobius"/>
    </source>
</evidence>
<protein>
    <recommendedName>
        <fullName evidence="7">DoxX subfamily</fullName>
    </recommendedName>
</protein>
<feature type="transmembrane region" description="Helical" evidence="5">
    <location>
        <begin position="12"/>
        <end position="30"/>
    </location>
</feature>